<dbReference type="Proteomes" id="UP000237000">
    <property type="component" value="Unassembled WGS sequence"/>
</dbReference>
<reference evidence="2" key="1">
    <citation type="submission" date="2016-06" db="EMBL/GenBank/DDBJ databases">
        <title>Parallel loss of symbiosis genes in relatives of nitrogen-fixing non-legume Parasponia.</title>
        <authorList>
            <person name="Van Velzen R."/>
            <person name="Holmer R."/>
            <person name="Bu F."/>
            <person name="Rutten L."/>
            <person name="Van Zeijl A."/>
            <person name="Liu W."/>
            <person name="Santuari L."/>
            <person name="Cao Q."/>
            <person name="Sharma T."/>
            <person name="Shen D."/>
            <person name="Roswanjaya Y."/>
            <person name="Wardhani T."/>
            <person name="Kalhor M.S."/>
            <person name="Jansen J."/>
            <person name="Van den Hoogen J."/>
            <person name="Gungor B."/>
            <person name="Hartog M."/>
            <person name="Hontelez J."/>
            <person name="Verver J."/>
            <person name="Yang W.-C."/>
            <person name="Schijlen E."/>
            <person name="Repin R."/>
            <person name="Schilthuizen M."/>
            <person name="Schranz E."/>
            <person name="Heidstra R."/>
            <person name="Miyata K."/>
            <person name="Fedorova E."/>
            <person name="Kohlen W."/>
            <person name="Bisseling T."/>
            <person name="Smit S."/>
            <person name="Geurts R."/>
        </authorList>
    </citation>
    <scope>NUCLEOTIDE SEQUENCE [LARGE SCALE GENOMIC DNA]</scope>
    <source>
        <strain evidence="2">cv. RG33-2</strain>
    </source>
</reference>
<organism evidence="1 2">
    <name type="scientific">Trema orientale</name>
    <name type="common">Charcoal tree</name>
    <name type="synonym">Celtis orientalis</name>
    <dbReference type="NCBI Taxonomy" id="63057"/>
    <lineage>
        <taxon>Eukaryota</taxon>
        <taxon>Viridiplantae</taxon>
        <taxon>Streptophyta</taxon>
        <taxon>Embryophyta</taxon>
        <taxon>Tracheophyta</taxon>
        <taxon>Spermatophyta</taxon>
        <taxon>Magnoliopsida</taxon>
        <taxon>eudicotyledons</taxon>
        <taxon>Gunneridae</taxon>
        <taxon>Pentapetalae</taxon>
        <taxon>rosids</taxon>
        <taxon>fabids</taxon>
        <taxon>Rosales</taxon>
        <taxon>Cannabaceae</taxon>
        <taxon>Trema</taxon>
    </lineage>
</organism>
<protein>
    <submittedName>
        <fullName evidence="1">Uncharacterized protein</fullName>
    </submittedName>
</protein>
<sequence length="86" mass="9658">MVFDVSADLLVYKRNASYPIDFRFLFFFGASPGSGMSLKQQSEMPKLGLLVNKWIQIPGNLMPPTFNPKRFDNGVSSGAYKSPHAW</sequence>
<dbReference type="OrthoDB" id="10379122at2759"/>
<comment type="caution">
    <text evidence="1">The sequence shown here is derived from an EMBL/GenBank/DDBJ whole genome shotgun (WGS) entry which is preliminary data.</text>
</comment>
<dbReference type="EMBL" id="JXTC01000472">
    <property type="protein sequence ID" value="PON51442.1"/>
    <property type="molecule type" value="Genomic_DNA"/>
</dbReference>
<evidence type="ECO:0000313" key="1">
    <source>
        <dbReference type="EMBL" id="PON51442.1"/>
    </source>
</evidence>
<gene>
    <name evidence="1" type="ORF">TorRG33x02_311130</name>
</gene>
<proteinExistence type="predicted"/>
<name>A0A2P5BRL6_TREOI</name>
<evidence type="ECO:0000313" key="2">
    <source>
        <dbReference type="Proteomes" id="UP000237000"/>
    </source>
</evidence>
<dbReference type="InParanoid" id="A0A2P5BRL6"/>
<keyword evidence="2" id="KW-1185">Reference proteome</keyword>
<dbReference type="AlphaFoldDB" id="A0A2P5BRL6"/>
<accession>A0A2P5BRL6</accession>